<evidence type="ECO:0000256" key="1">
    <source>
        <dbReference type="ARBA" id="ARBA00023015"/>
    </source>
</evidence>
<dbReference type="InterPro" id="IPR018060">
    <property type="entry name" value="HTH_AraC"/>
</dbReference>
<dbReference type="InterPro" id="IPR018062">
    <property type="entry name" value="HTH_AraC-typ_CS"/>
</dbReference>
<keyword evidence="4" id="KW-0804">Transcription</keyword>
<dbReference type="InterPro" id="IPR020449">
    <property type="entry name" value="Tscrpt_reg_AraC-type_HTH"/>
</dbReference>
<evidence type="ECO:0000313" key="6">
    <source>
        <dbReference type="EMBL" id="SFB74270.1"/>
    </source>
</evidence>
<dbReference type="GO" id="GO:0043565">
    <property type="term" value="F:sequence-specific DNA binding"/>
    <property type="evidence" value="ECO:0007669"/>
    <property type="project" value="InterPro"/>
</dbReference>
<dbReference type="InterPro" id="IPR009057">
    <property type="entry name" value="Homeodomain-like_sf"/>
</dbReference>
<dbReference type="InterPro" id="IPR037923">
    <property type="entry name" value="HTH-like"/>
</dbReference>
<proteinExistence type="predicted"/>
<dbReference type="SMART" id="SM00342">
    <property type="entry name" value="HTH_ARAC"/>
    <property type="match status" value="1"/>
</dbReference>
<dbReference type="InterPro" id="IPR014710">
    <property type="entry name" value="RmlC-like_jellyroll"/>
</dbReference>
<accession>A0A1I1DNM5</accession>
<dbReference type="InterPro" id="IPR003313">
    <property type="entry name" value="AraC-bd"/>
</dbReference>
<evidence type="ECO:0000313" key="7">
    <source>
        <dbReference type="Proteomes" id="UP000198728"/>
    </source>
</evidence>
<dbReference type="Pfam" id="PF02311">
    <property type="entry name" value="AraC_binding"/>
    <property type="match status" value="1"/>
</dbReference>
<dbReference type="PROSITE" id="PS00041">
    <property type="entry name" value="HTH_ARAC_FAMILY_1"/>
    <property type="match status" value="1"/>
</dbReference>
<dbReference type="PROSITE" id="PS01124">
    <property type="entry name" value="HTH_ARAC_FAMILY_2"/>
    <property type="match status" value="1"/>
</dbReference>
<sequence length="261" mass="28462">MWCLRASLSESSPWHDHDVYEFVTVMTAGGTLSTRERDVRLGAGDTLLLPPGVEHRFFVSPGEDIDIRLVCFTPSEASAYLAPQLVGRLTSAGDRLTRAGHTDESAVFELAMTIHEGLDFAAALSDWAKLGLLLAQHIERSALPPCGAYDARIATIVAWIDEHLDEAMTLASVSSHFGMSRSLLTREFRRYTGTSFVAYCNRRRLERAAGLMASGSASVAEAAFSAGFSNLSHFHRQFKTAYGMTPAAFSRKIRDDGGLNG</sequence>
<dbReference type="PRINTS" id="PR00032">
    <property type="entry name" value="HTHARAC"/>
</dbReference>
<keyword evidence="7" id="KW-1185">Reference proteome</keyword>
<evidence type="ECO:0000256" key="4">
    <source>
        <dbReference type="ARBA" id="ARBA00023163"/>
    </source>
</evidence>
<dbReference type="AlphaFoldDB" id="A0A1I1DNM5"/>
<dbReference type="STRING" id="441112.SAMN04488094_101235"/>
<evidence type="ECO:0000259" key="5">
    <source>
        <dbReference type="PROSITE" id="PS01124"/>
    </source>
</evidence>
<keyword evidence="3" id="KW-0010">Activator</keyword>
<dbReference type="SUPFAM" id="SSF46689">
    <property type="entry name" value="Homeodomain-like"/>
    <property type="match status" value="2"/>
</dbReference>
<dbReference type="Proteomes" id="UP000198728">
    <property type="component" value="Unassembled WGS sequence"/>
</dbReference>
<name>A0A1I1DNM5_9RHOB</name>
<keyword evidence="2" id="KW-0238">DNA-binding</keyword>
<dbReference type="Gene3D" id="1.10.10.60">
    <property type="entry name" value="Homeodomain-like"/>
    <property type="match status" value="2"/>
</dbReference>
<protein>
    <submittedName>
        <fullName evidence="6">AraC family transcriptional regulator, mar-sox-rob regulon activator</fullName>
    </submittedName>
</protein>
<dbReference type="EMBL" id="FOLG01000001">
    <property type="protein sequence ID" value="SFB74270.1"/>
    <property type="molecule type" value="Genomic_DNA"/>
</dbReference>
<evidence type="ECO:0000256" key="2">
    <source>
        <dbReference type="ARBA" id="ARBA00023125"/>
    </source>
</evidence>
<dbReference type="InterPro" id="IPR050204">
    <property type="entry name" value="AraC_XylS_family_regulators"/>
</dbReference>
<keyword evidence="1" id="KW-0805">Transcription regulation</keyword>
<gene>
    <name evidence="6" type="ORF">SAMN04488094_101235</name>
</gene>
<reference evidence="6 7" key="1">
    <citation type="submission" date="2016-10" db="EMBL/GenBank/DDBJ databases">
        <authorList>
            <person name="de Groot N.N."/>
        </authorList>
    </citation>
    <scope>NUCLEOTIDE SEQUENCE [LARGE SCALE GENOMIC DNA]</scope>
    <source>
        <strain evidence="6 7">DSM 19548</strain>
    </source>
</reference>
<organism evidence="6 7">
    <name type="scientific">Tropicimonas isoalkanivorans</name>
    <dbReference type="NCBI Taxonomy" id="441112"/>
    <lineage>
        <taxon>Bacteria</taxon>
        <taxon>Pseudomonadati</taxon>
        <taxon>Pseudomonadota</taxon>
        <taxon>Alphaproteobacteria</taxon>
        <taxon>Rhodobacterales</taxon>
        <taxon>Roseobacteraceae</taxon>
        <taxon>Tropicimonas</taxon>
    </lineage>
</organism>
<dbReference type="GO" id="GO:0003700">
    <property type="term" value="F:DNA-binding transcription factor activity"/>
    <property type="evidence" value="ECO:0007669"/>
    <property type="project" value="InterPro"/>
</dbReference>
<dbReference type="CDD" id="cd02208">
    <property type="entry name" value="cupin_RmlC-like"/>
    <property type="match status" value="1"/>
</dbReference>
<evidence type="ECO:0000256" key="3">
    <source>
        <dbReference type="ARBA" id="ARBA00023159"/>
    </source>
</evidence>
<dbReference type="PANTHER" id="PTHR46796">
    <property type="entry name" value="HTH-TYPE TRANSCRIPTIONAL ACTIVATOR RHAS-RELATED"/>
    <property type="match status" value="1"/>
</dbReference>
<feature type="domain" description="HTH araC/xylS-type" evidence="5">
    <location>
        <begin position="154"/>
        <end position="252"/>
    </location>
</feature>
<dbReference type="SUPFAM" id="SSF51215">
    <property type="entry name" value="Regulatory protein AraC"/>
    <property type="match status" value="1"/>
</dbReference>
<dbReference type="Gene3D" id="2.60.120.10">
    <property type="entry name" value="Jelly Rolls"/>
    <property type="match status" value="1"/>
</dbReference>
<dbReference type="Pfam" id="PF12833">
    <property type="entry name" value="HTH_18"/>
    <property type="match status" value="1"/>
</dbReference>